<gene>
    <name evidence="1" type="ORF">SCALOS_LOCUS10032</name>
</gene>
<feature type="non-terminal residue" evidence="1">
    <location>
        <position position="211"/>
    </location>
</feature>
<accession>A0ACA9P229</accession>
<dbReference type="EMBL" id="CAJVPM010034893">
    <property type="protein sequence ID" value="CAG8688465.1"/>
    <property type="molecule type" value="Genomic_DNA"/>
</dbReference>
<dbReference type="Proteomes" id="UP000789860">
    <property type="component" value="Unassembled WGS sequence"/>
</dbReference>
<sequence>MSTRILFGCLRVLKSNKNFTNVALRSALRRRPTGLDSDIRLFESLLKPKKYEDISAMEAEQEVFEEDSLKNVAKEEYVPARFDEITEILPKTQRALREEFRYVTMSKVQDAVLSQAPIEGDLFVKAKTGTGKTLAFLIPAIETMNRKSKNNDGRMVSIMILSPTRELAQQIATEAERLTRFYNYKVHCLVGGEKRDIQIRKLTRYRADIVV</sequence>
<protein>
    <submittedName>
        <fullName evidence="1">198_t:CDS:1</fullName>
    </submittedName>
</protein>
<evidence type="ECO:0000313" key="1">
    <source>
        <dbReference type="EMBL" id="CAG8688465.1"/>
    </source>
</evidence>
<name>A0ACA9P229_9GLOM</name>
<keyword evidence="2" id="KW-1185">Reference proteome</keyword>
<evidence type="ECO:0000313" key="2">
    <source>
        <dbReference type="Proteomes" id="UP000789860"/>
    </source>
</evidence>
<proteinExistence type="predicted"/>
<organism evidence="1 2">
    <name type="scientific">Scutellospora calospora</name>
    <dbReference type="NCBI Taxonomy" id="85575"/>
    <lineage>
        <taxon>Eukaryota</taxon>
        <taxon>Fungi</taxon>
        <taxon>Fungi incertae sedis</taxon>
        <taxon>Mucoromycota</taxon>
        <taxon>Glomeromycotina</taxon>
        <taxon>Glomeromycetes</taxon>
        <taxon>Diversisporales</taxon>
        <taxon>Gigasporaceae</taxon>
        <taxon>Scutellospora</taxon>
    </lineage>
</organism>
<reference evidence="1" key="1">
    <citation type="submission" date="2021-06" db="EMBL/GenBank/DDBJ databases">
        <authorList>
            <person name="Kallberg Y."/>
            <person name="Tangrot J."/>
            <person name="Rosling A."/>
        </authorList>
    </citation>
    <scope>NUCLEOTIDE SEQUENCE</scope>
    <source>
        <strain evidence="1">AU212A</strain>
    </source>
</reference>
<comment type="caution">
    <text evidence="1">The sequence shown here is derived from an EMBL/GenBank/DDBJ whole genome shotgun (WGS) entry which is preliminary data.</text>
</comment>